<dbReference type="Proteomes" id="UP001431209">
    <property type="component" value="Unassembled WGS sequence"/>
</dbReference>
<comment type="caution">
    <text evidence="11">Lacks conserved residue(s) required for the propagation of feature annotation.</text>
</comment>
<sequence>DDDFGYSPDASIFSPTQITRRKSRVVRGQVISPSDQIERNQTYKSHFDKRIESLNYVSVESDVRFIYQKMRSERSFRVDDVRRWLTVILIGFFTALVAWAVHYFVEIIFNFKFSIMEYFVHFESHAEVHLGYLIYVSMNLSLVIIGSSVVIFLWPEAAGSGLPEVKSYLNGVRVPKALNIFTMITKFISVICSVSASLAVGPEGPMIHIGALIGGGFAEWKSRTFGFALPLMQNFRNSRDRRDFILSGSAAGIAAAFGSPIGGVLFALEETSSHWSQALTWRTFFGTMIATFTVNIFLSLVDEGRFNVKSTVIFDMGRSEGFTYYELPIFVILGVFGGCTGSIFTFLNVKLMKFRTKYLHFSKAMRMIEVMFIVILTSTVWFYISFLGGCRPREDGHRTSLVSFICPPNSYNEFASLFLVPPENAIRHLFYRGKTGEFGMLVPAVFSALYFIMSVITSGASIASGTFVPMILVGAGYGRFFGTAVKNLFPDLDIDPGTYALIGASSFMGGVSRMTISLTVILLEITNDLQYLLPIMLTLMISKWTGDFFSKPLYDAQIDVKNIPYLEGEPSFEMTKLRNIDVMVTPVCTIPIKATVGDIINTLQTTAHHGFPIVDEKKRYIGIISRSYLLLVLKYIVIGGRIELTQKEVQHYLEDLPRILLPPLLNQIEETHYEMTINLESFVNRSCLTVSDLTSVSVTFELFRSMSLRHLPVTNHKNEVVGFLTRKDLVHDRIEFYYEKNKHKIKPPKMMRSNKRRY</sequence>
<feature type="transmembrane region" description="Helical" evidence="11">
    <location>
        <begin position="176"/>
        <end position="200"/>
    </location>
</feature>
<dbReference type="InterPro" id="IPR014743">
    <property type="entry name" value="Cl-channel_core"/>
</dbReference>
<feature type="transmembrane region" description="Helical" evidence="11">
    <location>
        <begin position="244"/>
        <end position="267"/>
    </location>
</feature>
<keyword evidence="3 11" id="KW-0812">Transmembrane</keyword>
<keyword evidence="2 11" id="KW-0813">Transport</keyword>
<evidence type="ECO:0000256" key="8">
    <source>
        <dbReference type="ARBA" id="ARBA00023136"/>
    </source>
</evidence>
<dbReference type="PROSITE" id="PS51371">
    <property type="entry name" value="CBS"/>
    <property type="match status" value="2"/>
</dbReference>
<name>A0AAW2ZAN1_9EUKA</name>
<dbReference type="SMART" id="SM00116">
    <property type="entry name" value="CBS"/>
    <property type="match status" value="2"/>
</dbReference>
<dbReference type="InterPro" id="IPR051280">
    <property type="entry name" value="Cl-channel/antiporter"/>
</dbReference>
<comment type="caution">
    <text evidence="13">The sequence shown here is derived from an EMBL/GenBank/DDBJ whole genome shotgun (WGS) entry which is preliminary data.</text>
</comment>
<dbReference type="InterPro" id="IPR001807">
    <property type="entry name" value="ClC"/>
</dbReference>
<evidence type="ECO:0000256" key="6">
    <source>
        <dbReference type="ARBA" id="ARBA00023065"/>
    </source>
</evidence>
<evidence type="ECO:0000256" key="11">
    <source>
        <dbReference type="RuleBase" id="RU361221"/>
    </source>
</evidence>
<organism evidence="13 14">
    <name type="scientific">Acrasis kona</name>
    <dbReference type="NCBI Taxonomy" id="1008807"/>
    <lineage>
        <taxon>Eukaryota</taxon>
        <taxon>Discoba</taxon>
        <taxon>Heterolobosea</taxon>
        <taxon>Tetramitia</taxon>
        <taxon>Eutetramitia</taxon>
        <taxon>Acrasidae</taxon>
        <taxon>Acrasis</taxon>
    </lineage>
</organism>
<dbReference type="EMBL" id="JAOPGA020001161">
    <property type="protein sequence ID" value="KAL0485737.1"/>
    <property type="molecule type" value="Genomic_DNA"/>
</dbReference>
<evidence type="ECO:0000256" key="7">
    <source>
        <dbReference type="ARBA" id="ARBA00023122"/>
    </source>
</evidence>
<gene>
    <name evidence="13" type="ORF">AKO1_003274</name>
</gene>
<evidence type="ECO:0000256" key="9">
    <source>
        <dbReference type="ARBA" id="ARBA00023214"/>
    </source>
</evidence>
<dbReference type="InterPro" id="IPR046342">
    <property type="entry name" value="CBS_dom_sf"/>
</dbReference>
<proteinExistence type="inferred from homology"/>
<evidence type="ECO:0000256" key="4">
    <source>
        <dbReference type="ARBA" id="ARBA00022737"/>
    </source>
</evidence>
<evidence type="ECO:0000313" key="14">
    <source>
        <dbReference type="Proteomes" id="UP001431209"/>
    </source>
</evidence>
<feature type="transmembrane region" description="Helical" evidence="11">
    <location>
        <begin position="322"/>
        <end position="347"/>
    </location>
</feature>
<keyword evidence="4" id="KW-0677">Repeat</keyword>
<evidence type="ECO:0000256" key="10">
    <source>
        <dbReference type="PROSITE-ProRule" id="PRU00703"/>
    </source>
</evidence>
<comment type="similarity">
    <text evidence="11">Belongs to the chloride channel (TC 2.A.49) family.</text>
</comment>
<feature type="non-terminal residue" evidence="13">
    <location>
        <position position="1"/>
    </location>
</feature>
<dbReference type="Pfam" id="PF00571">
    <property type="entry name" value="CBS"/>
    <property type="match status" value="2"/>
</dbReference>
<dbReference type="GO" id="GO:0005254">
    <property type="term" value="F:chloride channel activity"/>
    <property type="evidence" value="ECO:0007669"/>
    <property type="project" value="UniProtKB-UniRule"/>
</dbReference>
<evidence type="ECO:0000256" key="3">
    <source>
        <dbReference type="ARBA" id="ARBA00022692"/>
    </source>
</evidence>
<keyword evidence="8 11" id="KW-0472">Membrane</keyword>
<dbReference type="Gene3D" id="1.10.3080.10">
    <property type="entry name" value="Clc chloride channel"/>
    <property type="match status" value="1"/>
</dbReference>
<dbReference type="GO" id="GO:0016020">
    <property type="term" value="C:membrane"/>
    <property type="evidence" value="ECO:0007669"/>
    <property type="project" value="UniProtKB-SubCell"/>
</dbReference>
<dbReference type="InterPro" id="IPR000644">
    <property type="entry name" value="CBS_dom"/>
</dbReference>
<evidence type="ECO:0000259" key="12">
    <source>
        <dbReference type="PROSITE" id="PS51371"/>
    </source>
</evidence>
<accession>A0AAW2ZAN1</accession>
<keyword evidence="14" id="KW-1185">Reference proteome</keyword>
<feature type="transmembrane region" description="Helical" evidence="11">
    <location>
        <begin position="438"/>
        <end position="456"/>
    </location>
</feature>
<dbReference type="Gene3D" id="3.10.580.10">
    <property type="entry name" value="CBS-domain"/>
    <property type="match status" value="2"/>
</dbReference>
<dbReference type="SUPFAM" id="SSF81340">
    <property type="entry name" value="Clc chloride channel"/>
    <property type="match status" value="1"/>
</dbReference>
<protein>
    <recommendedName>
        <fullName evidence="11">Chloride channel protein</fullName>
    </recommendedName>
</protein>
<keyword evidence="7 10" id="KW-0129">CBS domain</keyword>
<evidence type="ECO:0000256" key="1">
    <source>
        <dbReference type="ARBA" id="ARBA00004141"/>
    </source>
</evidence>
<keyword evidence="9 11" id="KW-0868">Chloride</keyword>
<dbReference type="SUPFAM" id="SSF54631">
    <property type="entry name" value="CBS-domain pair"/>
    <property type="match status" value="1"/>
</dbReference>
<comment type="subcellular location">
    <subcellularLocation>
        <location evidence="1 11">Membrane</location>
        <topology evidence="1 11">Multi-pass membrane protein</topology>
    </subcellularLocation>
</comment>
<evidence type="ECO:0000256" key="2">
    <source>
        <dbReference type="ARBA" id="ARBA00022448"/>
    </source>
</evidence>
<feature type="transmembrane region" description="Helical" evidence="11">
    <location>
        <begin position="84"/>
        <end position="105"/>
    </location>
</feature>
<keyword evidence="5 11" id="KW-1133">Transmembrane helix</keyword>
<dbReference type="PRINTS" id="PR00762">
    <property type="entry name" value="CLCHANNEL"/>
</dbReference>
<dbReference type="AlphaFoldDB" id="A0AAW2ZAN1"/>
<dbReference type="Pfam" id="PF00654">
    <property type="entry name" value="Voltage_CLC"/>
    <property type="match status" value="1"/>
</dbReference>
<feature type="domain" description="CBS" evidence="12">
    <location>
        <begin position="583"/>
        <end position="644"/>
    </location>
</feature>
<feature type="transmembrane region" description="Helical" evidence="11">
    <location>
        <begin position="279"/>
        <end position="301"/>
    </location>
</feature>
<evidence type="ECO:0000256" key="5">
    <source>
        <dbReference type="ARBA" id="ARBA00022989"/>
    </source>
</evidence>
<reference evidence="13 14" key="1">
    <citation type="submission" date="2024-03" db="EMBL/GenBank/DDBJ databases">
        <title>The Acrasis kona genome and developmental transcriptomes reveal deep origins of eukaryotic multicellular pathways.</title>
        <authorList>
            <person name="Sheikh S."/>
            <person name="Fu C.-J."/>
            <person name="Brown M.W."/>
            <person name="Baldauf S.L."/>
        </authorList>
    </citation>
    <scope>NUCLEOTIDE SEQUENCE [LARGE SCALE GENOMIC DNA]</scope>
    <source>
        <strain evidence="13 14">ATCC MYA-3509</strain>
    </source>
</reference>
<evidence type="ECO:0000313" key="13">
    <source>
        <dbReference type="EMBL" id="KAL0485737.1"/>
    </source>
</evidence>
<keyword evidence="6 11" id="KW-0406">Ion transport</keyword>
<dbReference type="PANTHER" id="PTHR11689:SF136">
    <property type="entry name" value="H(+)_CL(-) EXCHANGE TRANSPORTER 7"/>
    <property type="match status" value="1"/>
</dbReference>
<feature type="domain" description="CBS" evidence="12">
    <location>
        <begin position="683"/>
        <end position="745"/>
    </location>
</feature>
<feature type="transmembrane region" description="Helical" evidence="11">
    <location>
        <begin position="132"/>
        <end position="155"/>
    </location>
</feature>
<dbReference type="CDD" id="cd04591">
    <property type="entry name" value="CBS_pair_voltage-gated_CLC_euk_bac"/>
    <property type="match status" value="1"/>
</dbReference>
<dbReference type="PANTHER" id="PTHR11689">
    <property type="entry name" value="CHLORIDE CHANNEL PROTEIN CLC FAMILY MEMBER"/>
    <property type="match status" value="1"/>
</dbReference>
<feature type="transmembrane region" description="Helical" evidence="11">
    <location>
        <begin position="367"/>
        <end position="388"/>
    </location>
</feature>